<evidence type="ECO:0000313" key="2">
    <source>
        <dbReference type="Proteomes" id="UP000002008"/>
    </source>
</evidence>
<accession>A9WDX0</accession>
<dbReference type="STRING" id="324602.Caur_1914"/>
<dbReference type="KEGG" id="cau:Caur_1914"/>
<name>A9WDX0_CHLAA</name>
<keyword evidence="2" id="KW-1185">Reference proteome</keyword>
<dbReference type="HOGENOM" id="CLU_134908_0_0_0"/>
<organism evidence="1 2">
    <name type="scientific">Chloroflexus aurantiacus (strain ATCC 29366 / DSM 635 / J-10-fl)</name>
    <dbReference type="NCBI Taxonomy" id="324602"/>
    <lineage>
        <taxon>Bacteria</taxon>
        <taxon>Bacillati</taxon>
        <taxon>Chloroflexota</taxon>
        <taxon>Chloroflexia</taxon>
        <taxon>Chloroflexales</taxon>
        <taxon>Chloroflexineae</taxon>
        <taxon>Chloroflexaceae</taxon>
        <taxon>Chloroflexus</taxon>
    </lineage>
</organism>
<reference evidence="2" key="1">
    <citation type="journal article" date="2011" name="BMC Genomics">
        <title>Complete genome sequence of the filamentous anoxygenic phototrophic bacterium Chloroflexus aurantiacus.</title>
        <authorList>
            <person name="Tang K.H."/>
            <person name="Barry K."/>
            <person name="Chertkov O."/>
            <person name="Dalin E."/>
            <person name="Han C.S."/>
            <person name="Hauser L.J."/>
            <person name="Honchak B.M."/>
            <person name="Karbach L.E."/>
            <person name="Land M.L."/>
            <person name="Lapidus A."/>
            <person name="Larimer F.W."/>
            <person name="Mikhailova N."/>
            <person name="Pitluck S."/>
            <person name="Pierson B.K."/>
            <person name="Blankenship R.E."/>
        </authorList>
    </citation>
    <scope>NUCLEOTIDE SEQUENCE [LARGE SCALE GENOMIC DNA]</scope>
    <source>
        <strain evidence="2">ATCC 29366 / DSM 635 / J-10-fl</strain>
    </source>
</reference>
<dbReference type="InParanoid" id="A9WDX0"/>
<sequence length="139" mass="14860">MGMTVMGTVVGDWPDGSALLQPCYHVLNGLPYPLVMRVAQGLECGSHAAAPAVLTIQRVVHRYPSWSQGCWMCLFRSSSRSGTNALTARRHVVAPGLCLRISGHGQHLTAVERIPPRRLEACATPPAPRGALAAWPNAA</sequence>
<protein>
    <submittedName>
        <fullName evidence="1">Uncharacterized protein</fullName>
    </submittedName>
</protein>
<dbReference type="Proteomes" id="UP000002008">
    <property type="component" value="Chromosome"/>
</dbReference>
<dbReference type="AlphaFoldDB" id="A9WDX0"/>
<gene>
    <name evidence="1" type="ordered locus">Caur_1914</name>
</gene>
<proteinExistence type="predicted"/>
<dbReference type="EnsemblBacteria" id="ABY35129">
    <property type="protein sequence ID" value="ABY35129"/>
    <property type="gene ID" value="Caur_1914"/>
</dbReference>
<evidence type="ECO:0000313" key="1">
    <source>
        <dbReference type="EMBL" id="ABY35129.1"/>
    </source>
</evidence>
<dbReference type="EMBL" id="CP000909">
    <property type="protein sequence ID" value="ABY35129.1"/>
    <property type="molecule type" value="Genomic_DNA"/>
</dbReference>